<comment type="caution">
    <text evidence="3">The sequence shown here is derived from an EMBL/GenBank/DDBJ whole genome shotgun (WGS) entry which is preliminary data.</text>
</comment>
<feature type="signal peptide" evidence="2">
    <location>
        <begin position="1"/>
        <end position="23"/>
    </location>
</feature>
<feature type="region of interest" description="Disordered" evidence="1">
    <location>
        <begin position="21"/>
        <end position="51"/>
    </location>
</feature>
<sequence>MKKLLYPILAAALVLTGSSIARSQDQGQPSQPQPAGAEPQAQSSPDAAKPDVRINGKWHFVFDTEGGDREFEAEFTVDPDGNVTGTFGPSAVKGTFKDGHLSLLFETTSEEANETAPLHIDGKFDDKTTSLTGTWQFSSYDGAFKATHPDTAQPTQ</sequence>
<feature type="compositionally biased region" description="Low complexity" evidence="1">
    <location>
        <begin position="23"/>
        <end position="45"/>
    </location>
</feature>
<accession>A0ABW1EH70</accession>
<reference evidence="4" key="1">
    <citation type="journal article" date="2019" name="Int. J. Syst. Evol. Microbiol.">
        <title>The Global Catalogue of Microorganisms (GCM) 10K type strain sequencing project: providing services to taxonomists for standard genome sequencing and annotation.</title>
        <authorList>
            <consortium name="The Broad Institute Genomics Platform"/>
            <consortium name="The Broad Institute Genome Sequencing Center for Infectious Disease"/>
            <person name="Wu L."/>
            <person name="Ma J."/>
        </authorList>
    </citation>
    <scope>NUCLEOTIDE SEQUENCE [LARGE SCALE GENOMIC DNA]</scope>
    <source>
        <strain evidence="4">JCM 4087</strain>
    </source>
</reference>
<protein>
    <submittedName>
        <fullName evidence="3">Uncharacterized protein</fullName>
    </submittedName>
</protein>
<gene>
    <name evidence="3" type="ORF">ACFPT7_14485</name>
</gene>
<evidence type="ECO:0000256" key="2">
    <source>
        <dbReference type="SAM" id="SignalP"/>
    </source>
</evidence>
<dbReference type="Proteomes" id="UP001596091">
    <property type="component" value="Unassembled WGS sequence"/>
</dbReference>
<dbReference type="EMBL" id="JBHSPH010000005">
    <property type="protein sequence ID" value="MFC5863510.1"/>
    <property type="molecule type" value="Genomic_DNA"/>
</dbReference>
<keyword evidence="4" id="KW-1185">Reference proteome</keyword>
<organism evidence="3 4">
    <name type="scientific">Acidicapsa dinghuensis</name>
    <dbReference type="NCBI Taxonomy" id="2218256"/>
    <lineage>
        <taxon>Bacteria</taxon>
        <taxon>Pseudomonadati</taxon>
        <taxon>Acidobacteriota</taxon>
        <taxon>Terriglobia</taxon>
        <taxon>Terriglobales</taxon>
        <taxon>Acidobacteriaceae</taxon>
        <taxon>Acidicapsa</taxon>
    </lineage>
</organism>
<keyword evidence="2" id="KW-0732">Signal</keyword>
<feature type="chain" id="PRO_5046007082" evidence="2">
    <location>
        <begin position="24"/>
        <end position="156"/>
    </location>
</feature>
<name>A0ABW1EH70_9BACT</name>
<evidence type="ECO:0000256" key="1">
    <source>
        <dbReference type="SAM" id="MobiDB-lite"/>
    </source>
</evidence>
<proteinExistence type="predicted"/>
<evidence type="ECO:0000313" key="3">
    <source>
        <dbReference type="EMBL" id="MFC5863510.1"/>
    </source>
</evidence>
<dbReference type="RefSeq" id="WP_263340359.1">
    <property type="nucleotide sequence ID" value="NZ_JAGSYH010000005.1"/>
</dbReference>
<evidence type="ECO:0000313" key="4">
    <source>
        <dbReference type="Proteomes" id="UP001596091"/>
    </source>
</evidence>